<dbReference type="GeneID" id="19738068"/>
<accession>A0A068EET2</accession>
<evidence type="ECO:0000313" key="2">
    <source>
        <dbReference type="Proteomes" id="UP000140838"/>
    </source>
</evidence>
<evidence type="ECO:0000313" key="1">
    <source>
        <dbReference type="EMBL" id="AID46804.1"/>
    </source>
</evidence>
<dbReference type="KEGG" id="vg:19738068"/>
<sequence length="401" mass="47864">MISTYFNILRKDYSLDRFMVDRKKLNANRFRFDKFLSKFGNIINIRMLSGIMVNQYTVSLKLYNSHLLILVLDLPDDVKLKVGIYGLNLFLKRLSTRHYMVINSSEPTNNVVITTVKINNNEEQQRQSTLSKKYRILLCYYNSNMLRYRSIEQDVNRKVLLVSCGFINKWYIEKKKTRVVYHSIPRITKRCITDEYFLDRTNTKVTDISSINIYWIHNPIYLHKYKISDILKSKNKSLIQALRWPLGKPSITFFRLWIIGEYGIHNINIDSIVRILKLMTGKKITNNCSLGDMLISAFGIVRKQANKLGLNCSHITFRNFWKEVASIQLIRYNKYKYKYKYSIDYNDNYKTILSNDNQYKYLPFNPWMLDISKEVELWDDLKLNLLDKNKWYNDWPVLART</sequence>
<name>A0A068EET2_9POXV</name>
<dbReference type="EMBL" id="KJ859677">
    <property type="protein sequence ID" value="AID46804.1"/>
    <property type="molecule type" value="Genomic_DNA"/>
</dbReference>
<organism evidence="1 2">
    <name type="scientific">Penguinpox virus</name>
    <dbReference type="NCBI Taxonomy" id="648998"/>
    <lineage>
        <taxon>Viruses</taxon>
        <taxon>Varidnaviria</taxon>
        <taxon>Bamfordvirae</taxon>
        <taxon>Nucleocytoviricota</taxon>
        <taxon>Pokkesviricetes</taxon>
        <taxon>Chitovirales</taxon>
        <taxon>Poxviridae</taxon>
        <taxon>Chordopoxvirinae</taxon>
        <taxon>Avipoxvirus</taxon>
        <taxon>Avipoxvirus penguinpox</taxon>
    </lineage>
</organism>
<protein>
    <submittedName>
        <fullName evidence="1">Uncharacterized protein</fullName>
    </submittedName>
</protein>
<gene>
    <name evidence="1" type="ORF">pepv_065</name>
</gene>
<reference evidence="1 2" key="1">
    <citation type="journal article" date="2014" name="BMC Genomics">
        <title>The complete genome sequences of poxviruses isolated from a penguin and a pigeon in South Africa and comparison to other sequenced avipoxviruses.</title>
        <authorList>
            <person name="Offerman K."/>
            <person name="Carulei O."/>
            <person name="van der Walt A.P."/>
            <person name="Douglass N."/>
            <person name="Williamson A.L."/>
        </authorList>
    </citation>
    <scope>NUCLEOTIDE SEQUENCE [LARGE SCALE GENOMIC DNA]</scope>
    <source>
        <strain evidence="1">PSan92</strain>
    </source>
</reference>
<dbReference type="RefSeq" id="YP_009046062.1">
    <property type="nucleotide sequence ID" value="NC_024446.1"/>
</dbReference>
<keyword evidence="2" id="KW-1185">Reference proteome</keyword>
<dbReference type="Proteomes" id="UP000140838">
    <property type="component" value="Genome"/>
</dbReference>
<proteinExistence type="predicted"/>